<dbReference type="Proteomes" id="UP001064489">
    <property type="component" value="Chromosome 5"/>
</dbReference>
<evidence type="ECO:0000256" key="13">
    <source>
        <dbReference type="ARBA" id="ARBA00022989"/>
    </source>
</evidence>
<evidence type="ECO:0000256" key="6">
    <source>
        <dbReference type="ARBA" id="ARBA00022679"/>
    </source>
</evidence>
<keyword evidence="7" id="KW-0812">Transmembrane</keyword>
<dbReference type="EMBL" id="JAJSOW010000102">
    <property type="protein sequence ID" value="KAI9177690.1"/>
    <property type="molecule type" value="Genomic_DNA"/>
</dbReference>
<accession>A0AAD5IUY1</accession>
<evidence type="ECO:0000256" key="5">
    <source>
        <dbReference type="ARBA" id="ARBA00022553"/>
    </source>
</evidence>
<dbReference type="FunFam" id="1.10.510.10:FF:000248">
    <property type="entry name" value="S-receptor-like kinase 5"/>
    <property type="match status" value="1"/>
</dbReference>
<dbReference type="PROSITE" id="PS50011">
    <property type="entry name" value="PROTEIN_KINASE_DOM"/>
    <property type="match status" value="1"/>
</dbReference>
<evidence type="ECO:0000256" key="9">
    <source>
        <dbReference type="ARBA" id="ARBA00022734"/>
    </source>
</evidence>
<dbReference type="InterPro" id="IPR003609">
    <property type="entry name" value="Pan_app"/>
</dbReference>
<evidence type="ECO:0000256" key="4">
    <source>
        <dbReference type="ARBA" id="ARBA00022536"/>
    </source>
</evidence>
<feature type="domain" description="Protein kinase" evidence="20">
    <location>
        <begin position="359"/>
        <end position="674"/>
    </location>
</feature>
<dbReference type="SMART" id="SM00220">
    <property type="entry name" value="S_TKc"/>
    <property type="match status" value="1"/>
</dbReference>
<dbReference type="PROSITE" id="PS00108">
    <property type="entry name" value="PROTEIN_KINASE_ST"/>
    <property type="match status" value="1"/>
</dbReference>
<keyword evidence="9" id="KW-0430">Lectin</keyword>
<dbReference type="PROSITE" id="PS50948">
    <property type="entry name" value="PAN"/>
    <property type="match status" value="1"/>
</dbReference>
<feature type="domain" description="Bulb-type lectin" evidence="21">
    <location>
        <begin position="52"/>
        <end position="180"/>
    </location>
</feature>
<dbReference type="CDD" id="cd00028">
    <property type="entry name" value="B_lectin"/>
    <property type="match status" value="1"/>
</dbReference>
<evidence type="ECO:0000313" key="23">
    <source>
        <dbReference type="EMBL" id="KAI9177690.1"/>
    </source>
</evidence>
<keyword evidence="6" id="KW-0808">Transferase</keyword>
<comment type="catalytic activity">
    <reaction evidence="19">
        <text>L-seryl-[protein] + ATP = O-phospho-L-seryl-[protein] + ADP + H(+)</text>
        <dbReference type="Rhea" id="RHEA:17989"/>
        <dbReference type="Rhea" id="RHEA-COMP:9863"/>
        <dbReference type="Rhea" id="RHEA-COMP:11604"/>
        <dbReference type="ChEBI" id="CHEBI:15378"/>
        <dbReference type="ChEBI" id="CHEBI:29999"/>
        <dbReference type="ChEBI" id="CHEBI:30616"/>
        <dbReference type="ChEBI" id="CHEBI:83421"/>
        <dbReference type="ChEBI" id="CHEBI:456216"/>
        <dbReference type="EC" id="2.7.11.1"/>
    </reaction>
</comment>
<dbReference type="Gene3D" id="1.10.510.10">
    <property type="entry name" value="Transferase(Phosphotransferase) domain 1"/>
    <property type="match status" value="1"/>
</dbReference>
<keyword evidence="24" id="KW-1185">Reference proteome</keyword>
<evidence type="ECO:0000256" key="17">
    <source>
        <dbReference type="ARBA" id="ARBA00023180"/>
    </source>
</evidence>
<comment type="subcellular location">
    <subcellularLocation>
        <location evidence="1">Membrane</location>
        <topology evidence="1">Single-pass type I membrane protein</topology>
    </subcellularLocation>
</comment>
<keyword evidence="12" id="KW-0067">ATP-binding</keyword>
<comment type="catalytic activity">
    <reaction evidence="18">
        <text>L-threonyl-[protein] + ATP = O-phospho-L-threonyl-[protein] + ADP + H(+)</text>
        <dbReference type="Rhea" id="RHEA:46608"/>
        <dbReference type="Rhea" id="RHEA-COMP:11060"/>
        <dbReference type="Rhea" id="RHEA-COMP:11605"/>
        <dbReference type="ChEBI" id="CHEBI:15378"/>
        <dbReference type="ChEBI" id="CHEBI:30013"/>
        <dbReference type="ChEBI" id="CHEBI:30616"/>
        <dbReference type="ChEBI" id="CHEBI:61977"/>
        <dbReference type="ChEBI" id="CHEBI:456216"/>
        <dbReference type="EC" id="2.7.11.1"/>
    </reaction>
</comment>
<evidence type="ECO:0000256" key="3">
    <source>
        <dbReference type="ARBA" id="ARBA00022527"/>
    </source>
</evidence>
<dbReference type="GO" id="GO:0016020">
    <property type="term" value="C:membrane"/>
    <property type="evidence" value="ECO:0007669"/>
    <property type="project" value="UniProtKB-SubCell"/>
</dbReference>
<dbReference type="InterPro" id="IPR051343">
    <property type="entry name" value="G-type_lectin_kinases/EP1-like"/>
</dbReference>
<keyword evidence="8" id="KW-0732">Signal</keyword>
<evidence type="ECO:0000256" key="1">
    <source>
        <dbReference type="ARBA" id="ARBA00004479"/>
    </source>
</evidence>
<evidence type="ECO:0000256" key="2">
    <source>
        <dbReference type="ARBA" id="ARBA00012513"/>
    </source>
</evidence>
<dbReference type="GO" id="GO:0030246">
    <property type="term" value="F:carbohydrate binding"/>
    <property type="evidence" value="ECO:0007669"/>
    <property type="project" value="UniProtKB-KW"/>
</dbReference>
<dbReference type="FunFam" id="2.90.10.10:FF:000039">
    <property type="entry name" value="G-type lectin S-receptor-like serine/threonine-protein kinase SD2-5"/>
    <property type="match status" value="1"/>
</dbReference>
<evidence type="ECO:0000256" key="11">
    <source>
        <dbReference type="ARBA" id="ARBA00022777"/>
    </source>
</evidence>
<dbReference type="Gene3D" id="2.90.10.10">
    <property type="entry name" value="Bulb-type lectin domain"/>
    <property type="match status" value="1"/>
</dbReference>
<gene>
    <name evidence="23" type="ORF">LWI28_018145</name>
</gene>
<dbReference type="InterPro" id="IPR008271">
    <property type="entry name" value="Ser/Thr_kinase_AS"/>
</dbReference>
<keyword evidence="5" id="KW-0597">Phosphoprotein</keyword>
<proteinExistence type="predicted"/>
<dbReference type="CDD" id="cd01098">
    <property type="entry name" value="PAN_AP_plant"/>
    <property type="match status" value="1"/>
</dbReference>
<keyword evidence="15" id="KW-1015">Disulfide bond</keyword>
<dbReference type="SMART" id="SM00108">
    <property type="entry name" value="B_lectin"/>
    <property type="match status" value="1"/>
</dbReference>
<dbReference type="AlphaFoldDB" id="A0AAD5IUY1"/>
<dbReference type="InterPro" id="IPR011009">
    <property type="entry name" value="Kinase-like_dom_sf"/>
</dbReference>
<keyword evidence="14" id="KW-0472">Membrane</keyword>
<evidence type="ECO:0000256" key="7">
    <source>
        <dbReference type="ARBA" id="ARBA00022692"/>
    </source>
</evidence>
<evidence type="ECO:0000256" key="15">
    <source>
        <dbReference type="ARBA" id="ARBA00023157"/>
    </source>
</evidence>
<dbReference type="InterPro" id="IPR000719">
    <property type="entry name" value="Prot_kinase_dom"/>
</dbReference>
<evidence type="ECO:0000256" key="12">
    <source>
        <dbReference type="ARBA" id="ARBA00022840"/>
    </source>
</evidence>
<reference evidence="23" key="1">
    <citation type="journal article" date="2022" name="Plant J.">
        <title>Strategies of tolerance reflected in two North American maple genomes.</title>
        <authorList>
            <person name="McEvoy S.L."/>
            <person name="Sezen U.U."/>
            <person name="Trouern-Trend A."/>
            <person name="McMahon S.M."/>
            <person name="Schaberg P.G."/>
            <person name="Yang J."/>
            <person name="Wegrzyn J.L."/>
            <person name="Swenson N.G."/>
        </authorList>
    </citation>
    <scope>NUCLEOTIDE SEQUENCE</scope>
    <source>
        <strain evidence="23">91603</strain>
    </source>
</reference>
<evidence type="ECO:0000256" key="18">
    <source>
        <dbReference type="ARBA" id="ARBA00047899"/>
    </source>
</evidence>
<reference evidence="23" key="2">
    <citation type="submission" date="2023-02" db="EMBL/GenBank/DDBJ databases">
        <authorList>
            <person name="Swenson N.G."/>
            <person name="Wegrzyn J.L."/>
            <person name="Mcevoy S.L."/>
        </authorList>
    </citation>
    <scope>NUCLEOTIDE SEQUENCE</scope>
    <source>
        <strain evidence="23">91603</strain>
        <tissue evidence="23">Leaf</tissue>
    </source>
</reference>
<keyword evidence="3" id="KW-0723">Serine/threonine-protein kinase</keyword>
<evidence type="ECO:0000259" key="22">
    <source>
        <dbReference type="PROSITE" id="PS50948"/>
    </source>
</evidence>
<evidence type="ECO:0000256" key="19">
    <source>
        <dbReference type="ARBA" id="ARBA00048679"/>
    </source>
</evidence>
<dbReference type="PANTHER" id="PTHR47976:SF30">
    <property type="entry name" value="RECEPTOR-LIKE SERINE_THREONINE-PROTEIN KINASE"/>
    <property type="match status" value="1"/>
</dbReference>
<evidence type="ECO:0000259" key="21">
    <source>
        <dbReference type="PROSITE" id="PS50927"/>
    </source>
</evidence>
<dbReference type="InterPro" id="IPR036426">
    <property type="entry name" value="Bulb-type_lectin_dom_sf"/>
</dbReference>
<protein>
    <recommendedName>
        <fullName evidence="2">non-specific serine/threonine protein kinase</fullName>
        <ecNumber evidence="2">2.7.11.1</ecNumber>
    </recommendedName>
</protein>
<dbReference type="InterPro" id="IPR001480">
    <property type="entry name" value="Bulb-type_lectin_dom"/>
</dbReference>
<dbReference type="GO" id="GO:0004674">
    <property type="term" value="F:protein serine/threonine kinase activity"/>
    <property type="evidence" value="ECO:0007669"/>
    <property type="project" value="UniProtKB-KW"/>
</dbReference>
<keyword evidence="17" id="KW-0325">Glycoprotein</keyword>
<keyword evidence="4" id="KW-0245">EGF-like domain</keyword>
<dbReference type="GO" id="GO:0005524">
    <property type="term" value="F:ATP binding"/>
    <property type="evidence" value="ECO:0007669"/>
    <property type="project" value="UniProtKB-KW"/>
</dbReference>
<dbReference type="SUPFAM" id="SSF56112">
    <property type="entry name" value="Protein kinase-like (PK-like)"/>
    <property type="match status" value="1"/>
</dbReference>
<organism evidence="23 24">
    <name type="scientific">Acer negundo</name>
    <name type="common">Box elder</name>
    <dbReference type="NCBI Taxonomy" id="4023"/>
    <lineage>
        <taxon>Eukaryota</taxon>
        <taxon>Viridiplantae</taxon>
        <taxon>Streptophyta</taxon>
        <taxon>Embryophyta</taxon>
        <taxon>Tracheophyta</taxon>
        <taxon>Spermatophyta</taxon>
        <taxon>Magnoliopsida</taxon>
        <taxon>eudicotyledons</taxon>
        <taxon>Gunneridae</taxon>
        <taxon>Pentapetalae</taxon>
        <taxon>rosids</taxon>
        <taxon>malvids</taxon>
        <taxon>Sapindales</taxon>
        <taxon>Sapindaceae</taxon>
        <taxon>Hippocastanoideae</taxon>
        <taxon>Acereae</taxon>
        <taxon>Acer</taxon>
    </lineage>
</organism>
<evidence type="ECO:0000256" key="10">
    <source>
        <dbReference type="ARBA" id="ARBA00022741"/>
    </source>
</evidence>
<evidence type="ECO:0000256" key="16">
    <source>
        <dbReference type="ARBA" id="ARBA00023170"/>
    </source>
</evidence>
<dbReference type="SUPFAM" id="SSF51110">
    <property type="entry name" value="alpha-D-mannose-specific plant lectins"/>
    <property type="match status" value="1"/>
</dbReference>
<dbReference type="PROSITE" id="PS50927">
    <property type="entry name" value="BULB_LECTIN"/>
    <property type="match status" value="1"/>
</dbReference>
<keyword evidence="16" id="KW-0675">Receptor</keyword>
<keyword evidence="10" id="KW-0547">Nucleotide-binding</keyword>
<comment type="caution">
    <text evidence="23">The sequence shown here is derived from an EMBL/GenBank/DDBJ whole genome shotgun (WGS) entry which is preliminary data.</text>
</comment>
<dbReference type="EC" id="2.7.11.1" evidence="2"/>
<evidence type="ECO:0000256" key="8">
    <source>
        <dbReference type="ARBA" id="ARBA00022729"/>
    </source>
</evidence>
<dbReference type="Pfam" id="PF01453">
    <property type="entry name" value="B_lectin"/>
    <property type="match status" value="1"/>
</dbReference>
<name>A0AAD5IUY1_ACENE</name>
<dbReference type="Pfam" id="PF08276">
    <property type="entry name" value="PAN_2"/>
    <property type="match status" value="1"/>
</dbReference>
<dbReference type="PANTHER" id="PTHR47976">
    <property type="entry name" value="G-TYPE LECTIN S-RECEPTOR-LIKE SERINE/THREONINE-PROTEIN KINASE SD2-5"/>
    <property type="match status" value="1"/>
</dbReference>
<feature type="domain" description="Apple" evidence="22">
    <location>
        <begin position="367"/>
        <end position="452"/>
    </location>
</feature>
<keyword evidence="11" id="KW-0418">Kinase</keyword>
<evidence type="ECO:0000313" key="24">
    <source>
        <dbReference type="Proteomes" id="UP001064489"/>
    </source>
</evidence>
<evidence type="ECO:0000259" key="20">
    <source>
        <dbReference type="PROSITE" id="PS50011"/>
    </source>
</evidence>
<sequence>MNITWNSCFVVVVVCINYFCCLVNSQPFGYPTANLSTKWTNSPSAPHSVDFNDGSTVRAILLRGALGFGPRYACGFFCNGNCDTYLFAIYIVQTNSGGGMTYVGRGFPQVVWSANRDNPVKLNATVDLTSDGDLILRDVGGTIAWSTNTGGKSVVGLSLTEIGNLVLFDKNNNTVWESFDHHTDSLVPGQKLVLGQELTASISVTNWRRGGLYSLSVTNQGLAAFIESNPPQPYYEATFNGNKTGKEPSYIRFLNGSLAFYILSSEPSKPNMVISVPNASSAQYMRLDNDGHLRVYEWILTEWKEVADIFKEYFRECGYPLVCGNYGLCSRGLCTCPSGESETTTYFKQIDNRQPALGCSEITPLSCGASQHHSFMELNDTTYFTFTSDIVNIDSEKCKQACLQNCSCKAAIFRYGLNSSAGQCYLPSEIFSLKRIEKQWNNYNSTAYVKVQKVLSSVSPPSGKKKTNRIKTILAISLGSISGLWIFHSSDGFVLRWQQRKKIILDIAKGLTYLHQDCRQKIVHLDIKPQNILLDENFNAKVADFGLSKLVDRDQSQIVTTMRGTPGYLAPEWLSSVITEKVDTYSFGVVVLEILCGRKNIDRSRPEEDMHLLSVFKKKAEEEHLEDLIDKYDEDMQTHGEEVVNMMKVAAWCLQGDFVKRPSMSMVIKVLEGVSEIEHNLDYNFSYPPLARVSHQEVNVCFSSTTPLLPSVLSGPSPFPNPPQIFPTQSFADFANFTEFATAKLPLNSPTAPPQSFVGGCQPVRQRFRRSSSSSSSNEFVATAKHLRRRRRSHPSSPSVFFQHPPLSDAAIHHRFGCHCIWLEVKYMRLVQLELVAWEVTLKEEPNVLIDLLRSLGGLGMPLVSTSVKAVDSRDVWFW</sequence>
<dbReference type="Pfam" id="PF00069">
    <property type="entry name" value="Pkinase"/>
    <property type="match status" value="1"/>
</dbReference>
<evidence type="ECO:0000256" key="14">
    <source>
        <dbReference type="ARBA" id="ARBA00023136"/>
    </source>
</evidence>
<keyword evidence="13" id="KW-1133">Transmembrane helix</keyword>